<dbReference type="EMBL" id="CP034549">
    <property type="protein sequence ID" value="AZQ43590.1"/>
    <property type="molecule type" value="Genomic_DNA"/>
</dbReference>
<feature type="region of interest" description="Disordered" evidence="4">
    <location>
        <begin position="1"/>
        <end position="89"/>
    </location>
</feature>
<dbReference type="SUPFAM" id="SSF55174">
    <property type="entry name" value="Alpha-L RNA-binding motif"/>
    <property type="match status" value="1"/>
</dbReference>
<dbReference type="GO" id="GO:0003723">
    <property type="term" value="F:RNA binding"/>
    <property type="evidence" value="ECO:0007669"/>
    <property type="project" value="UniProtKB-KW"/>
</dbReference>
<dbReference type="CDD" id="cd00165">
    <property type="entry name" value="S4"/>
    <property type="match status" value="1"/>
</dbReference>
<dbReference type="GO" id="GO:0000455">
    <property type="term" value="P:enzyme-directed rRNA pseudouridine synthesis"/>
    <property type="evidence" value="ECO:0007669"/>
    <property type="project" value="UniProtKB-ARBA"/>
</dbReference>
<dbReference type="InterPro" id="IPR020094">
    <property type="entry name" value="TruA/RsuA/RluB/E/F_N"/>
</dbReference>
<dbReference type="Pfam" id="PF01479">
    <property type="entry name" value="S4"/>
    <property type="match status" value="1"/>
</dbReference>
<dbReference type="GO" id="GO:0120159">
    <property type="term" value="F:rRNA pseudouridine synthase activity"/>
    <property type="evidence" value="ECO:0007669"/>
    <property type="project" value="UniProtKB-ARBA"/>
</dbReference>
<evidence type="ECO:0000256" key="2">
    <source>
        <dbReference type="ARBA" id="ARBA00023235"/>
    </source>
</evidence>
<accession>A0A3S9MWM8</accession>
<dbReference type="FunFam" id="3.10.290.10:FF:000003">
    <property type="entry name" value="Pseudouridine synthase"/>
    <property type="match status" value="1"/>
</dbReference>
<comment type="similarity">
    <text evidence="1">Belongs to the pseudouridine synthase RsuA family.</text>
</comment>
<dbReference type="InterPro" id="IPR006145">
    <property type="entry name" value="PsdUridine_synth_RsuA/RluA"/>
</dbReference>
<dbReference type="Gene3D" id="3.30.70.1560">
    <property type="entry name" value="Alpha-L RNA-binding motif"/>
    <property type="match status" value="1"/>
</dbReference>
<name>A0A3S9MWM8_9FLAO</name>
<feature type="compositionally biased region" description="Gly residues" evidence="4">
    <location>
        <begin position="15"/>
        <end position="26"/>
    </location>
</feature>
<dbReference type="AlphaFoldDB" id="A0A3S9MWM8"/>
<evidence type="ECO:0000313" key="7">
    <source>
        <dbReference type="Proteomes" id="UP000279600"/>
    </source>
</evidence>
<keyword evidence="2" id="KW-0413">Isomerase</keyword>
<feature type="compositionally biased region" description="Polar residues" evidence="4">
    <location>
        <begin position="49"/>
        <end position="68"/>
    </location>
</feature>
<keyword evidence="7" id="KW-1185">Reference proteome</keyword>
<feature type="compositionally biased region" description="Basic and acidic residues" evidence="4">
    <location>
        <begin position="70"/>
        <end position="89"/>
    </location>
</feature>
<dbReference type="KEGG" id="noj:EJ995_04830"/>
<dbReference type="PROSITE" id="PS50889">
    <property type="entry name" value="S4"/>
    <property type="match status" value="1"/>
</dbReference>
<dbReference type="SMART" id="SM00363">
    <property type="entry name" value="S4"/>
    <property type="match status" value="1"/>
</dbReference>
<gene>
    <name evidence="6" type="ORF">EJ995_04830</name>
</gene>
<evidence type="ECO:0000256" key="1">
    <source>
        <dbReference type="ARBA" id="ARBA00008348"/>
    </source>
</evidence>
<dbReference type="InterPro" id="IPR020103">
    <property type="entry name" value="PsdUridine_synth_cat_dom_sf"/>
</dbReference>
<evidence type="ECO:0000313" key="6">
    <source>
        <dbReference type="EMBL" id="AZQ43590.1"/>
    </source>
</evidence>
<evidence type="ECO:0000256" key="4">
    <source>
        <dbReference type="SAM" id="MobiDB-lite"/>
    </source>
</evidence>
<dbReference type="Gene3D" id="3.10.290.10">
    <property type="entry name" value="RNA-binding S4 domain"/>
    <property type="match status" value="1"/>
</dbReference>
<dbReference type="InterPro" id="IPR036986">
    <property type="entry name" value="S4_RNA-bd_sf"/>
</dbReference>
<feature type="domain" description="RNA-binding S4" evidence="5">
    <location>
        <begin position="93"/>
        <end position="155"/>
    </location>
</feature>
<dbReference type="SUPFAM" id="SSF55120">
    <property type="entry name" value="Pseudouridine synthase"/>
    <property type="match status" value="1"/>
</dbReference>
<dbReference type="InterPro" id="IPR050343">
    <property type="entry name" value="RsuA_PseudoU_synthase"/>
</dbReference>
<dbReference type="OrthoDB" id="9807213at2"/>
<dbReference type="RefSeq" id="WP_126446166.1">
    <property type="nucleotide sequence ID" value="NZ_CP034549.1"/>
</dbReference>
<dbReference type="Gene3D" id="3.30.70.580">
    <property type="entry name" value="Pseudouridine synthase I, catalytic domain, N-terminal subdomain"/>
    <property type="match status" value="1"/>
</dbReference>
<proteinExistence type="inferred from homology"/>
<dbReference type="Pfam" id="PF00849">
    <property type="entry name" value="PseudoU_synth_2"/>
    <property type="match status" value="1"/>
</dbReference>
<dbReference type="Proteomes" id="UP000279600">
    <property type="component" value="Chromosome"/>
</dbReference>
<dbReference type="PANTHER" id="PTHR47683">
    <property type="entry name" value="PSEUDOURIDINE SYNTHASE FAMILY PROTEIN-RELATED"/>
    <property type="match status" value="1"/>
</dbReference>
<evidence type="ECO:0000256" key="3">
    <source>
        <dbReference type="PROSITE-ProRule" id="PRU00182"/>
    </source>
</evidence>
<reference evidence="6 7" key="1">
    <citation type="submission" date="2018-12" db="EMBL/GenBank/DDBJ databases">
        <title>Complete genome of Nonlabens sp. MJ115.</title>
        <authorList>
            <person name="Choi H.S."/>
            <person name="Jung J."/>
        </authorList>
    </citation>
    <scope>NUCLEOTIDE SEQUENCE [LARGE SCALE GENOMIC DNA]</scope>
    <source>
        <strain evidence="6 7">MJ115</strain>
    </source>
</reference>
<organism evidence="6 7">
    <name type="scientific">Nonlabens ponticola</name>
    <dbReference type="NCBI Taxonomy" id="2496866"/>
    <lineage>
        <taxon>Bacteria</taxon>
        <taxon>Pseudomonadati</taxon>
        <taxon>Bacteroidota</taxon>
        <taxon>Flavobacteriia</taxon>
        <taxon>Flavobacteriales</taxon>
        <taxon>Flavobacteriaceae</taxon>
        <taxon>Nonlabens</taxon>
    </lineage>
</organism>
<evidence type="ECO:0000259" key="5">
    <source>
        <dbReference type="SMART" id="SM00363"/>
    </source>
</evidence>
<sequence length="325" mass="35716">MSRGNEGSRGKSSGRQGGSKGAAGKGGNRRNAGSQDHKGSNSGRKAAPTKNTRGGKNQVIGTSRSGNPVTKKEYIDRKKKESKPSSKSDAKGIRLNKYIANSGICSRRDADIYIAAGSVTVNGKPVVEMGYKVQPSDEVKFDGRSIEPRKKEYLLLNKPKGFITPRSGEKASKTVHDLMANASESKLHYIGRLGRQSVGLMVFTSDINLSNKLNNPNQKLRKIYHVALDRSFKHEDLMKIRNGINIDGEVFKVEEISYVDGGKNNEIGLEVHSGKDNLVQRLFDAVGYEVKVLDRVVIGGLTKKDLPRGNYRYLTPQEIINLKMI</sequence>
<keyword evidence="3" id="KW-0694">RNA-binding</keyword>
<dbReference type="PANTHER" id="PTHR47683:SF2">
    <property type="entry name" value="RNA-BINDING S4 DOMAIN-CONTAINING PROTEIN"/>
    <property type="match status" value="1"/>
</dbReference>
<dbReference type="InterPro" id="IPR002942">
    <property type="entry name" value="S4_RNA-bd"/>
</dbReference>
<dbReference type="InterPro" id="IPR042092">
    <property type="entry name" value="PsdUridine_s_RsuA/RluB/E/F_cat"/>
</dbReference>
<protein>
    <submittedName>
        <fullName evidence="6">rRNA pseudouridine synthase</fullName>
    </submittedName>
</protein>